<reference evidence="1" key="1">
    <citation type="journal article" date="2020" name="bioRxiv">
        <title>Comparative genomics of Chlamydomonas.</title>
        <authorList>
            <person name="Craig R.J."/>
            <person name="Hasan A.R."/>
            <person name="Ness R.W."/>
            <person name="Keightley P.D."/>
        </authorList>
    </citation>
    <scope>NUCLEOTIDE SEQUENCE</scope>
    <source>
        <strain evidence="1">CCAP 11/173</strain>
    </source>
</reference>
<evidence type="ECO:0000313" key="2">
    <source>
        <dbReference type="Proteomes" id="UP000613740"/>
    </source>
</evidence>
<proteinExistence type="predicted"/>
<dbReference type="OrthoDB" id="545101at2759"/>
<dbReference type="Proteomes" id="UP000613740">
    <property type="component" value="Unassembled WGS sequence"/>
</dbReference>
<dbReference type="EMBL" id="JAEHOD010000035">
    <property type="protein sequence ID" value="KAG2441326.1"/>
    <property type="molecule type" value="Genomic_DNA"/>
</dbReference>
<sequence>MSGPVYPSTLRYKERLDCGKEDAFTYNRMYTATQGSDVWARLTSDATVRQSSARARGSFQEGSAMVRNSFKNSGFDSNTCPAVLTNSTFKAGLYSYGVPIEEQHPITARRFKQKQPLEFMTQIRPHTETTNQALRMLGTYVSDQPHVERLGIFIPAGCPGGKPAYHPDVTTGGFGLLPTLPRRGLGATLTDGRNLK</sequence>
<name>A0A835W9F0_9CHLO</name>
<protein>
    <submittedName>
        <fullName evidence="1">Uncharacterized protein</fullName>
    </submittedName>
</protein>
<accession>A0A835W9F0</accession>
<evidence type="ECO:0000313" key="1">
    <source>
        <dbReference type="EMBL" id="KAG2441326.1"/>
    </source>
</evidence>
<keyword evidence="2" id="KW-1185">Reference proteome</keyword>
<dbReference type="AlphaFoldDB" id="A0A835W9F0"/>
<gene>
    <name evidence="1" type="ORF">HYH02_009919</name>
</gene>
<organism evidence="1 2">
    <name type="scientific">Chlamydomonas schloesseri</name>
    <dbReference type="NCBI Taxonomy" id="2026947"/>
    <lineage>
        <taxon>Eukaryota</taxon>
        <taxon>Viridiplantae</taxon>
        <taxon>Chlorophyta</taxon>
        <taxon>core chlorophytes</taxon>
        <taxon>Chlorophyceae</taxon>
        <taxon>CS clade</taxon>
        <taxon>Chlamydomonadales</taxon>
        <taxon>Chlamydomonadaceae</taxon>
        <taxon>Chlamydomonas</taxon>
    </lineage>
</organism>
<comment type="caution">
    <text evidence="1">The sequence shown here is derived from an EMBL/GenBank/DDBJ whole genome shotgun (WGS) entry which is preliminary data.</text>
</comment>